<feature type="compositionally biased region" description="Basic and acidic residues" evidence="2">
    <location>
        <begin position="34"/>
        <end position="52"/>
    </location>
</feature>
<dbReference type="EnsemblPlants" id="Pp3c24_690V3.2">
    <property type="protein sequence ID" value="Pp3c24_690V3.2"/>
    <property type="gene ID" value="Pp3c24_690"/>
</dbReference>
<feature type="coiled-coil region" evidence="1">
    <location>
        <begin position="274"/>
        <end position="319"/>
    </location>
</feature>
<accession>A0A2K1IF32</accession>
<name>A0A2K1IF32_PHYPA</name>
<dbReference type="AlphaFoldDB" id="A0A2K1IF32"/>
<evidence type="ECO:0000256" key="1">
    <source>
        <dbReference type="SAM" id="Coils"/>
    </source>
</evidence>
<dbReference type="Gramene" id="Pp3c24_690V3.4">
    <property type="protein sequence ID" value="Pp3c24_690V3.4"/>
    <property type="gene ID" value="Pp3c24_690"/>
</dbReference>
<dbReference type="Proteomes" id="UP000006727">
    <property type="component" value="Chromosome 24"/>
</dbReference>
<keyword evidence="1" id="KW-0175">Coiled coil</keyword>
<reference evidence="4" key="3">
    <citation type="submission" date="2020-12" db="UniProtKB">
        <authorList>
            <consortium name="EnsemblPlants"/>
        </authorList>
    </citation>
    <scope>IDENTIFICATION</scope>
</reference>
<evidence type="ECO:0000256" key="2">
    <source>
        <dbReference type="SAM" id="MobiDB-lite"/>
    </source>
</evidence>
<dbReference type="EnsemblPlants" id="Pp3c24_690V3.1">
    <property type="protein sequence ID" value="Pp3c24_690V3.1"/>
    <property type="gene ID" value="Pp3c24_690"/>
</dbReference>
<reference evidence="3 5" key="2">
    <citation type="journal article" date="2018" name="Plant J.">
        <title>The Physcomitrella patens chromosome-scale assembly reveals moss genome structure and evolution.</title>
        <authorList>
            <person name="Lang D."/>
            <person name="Ullrich K.K."/>
            <person name="Murat F."/>
            <person name="Fuchs J."/>
            <person name="Jenkins J."/>
            <person name="Haas F.B."/>
            <person name="Piednoel M."/>
            <person name="Gundlach H."/>
            <person name="Van Bel M."/>
            <person name="Meyberg R."/>
            <person name="Vives C."/>
            <person name="Morata J."/>
            <person name="Symeonidi A."/>
            <person name="Hiss M."/>
            <person name="Muchero W."/>
            <person name="Kamisugi Y."/>
            <person name="Saleh O."/>
            <person name="Blanc G."/>
            <person name="Decker E.L."/>
            <person name="van Gessel N."/>
            <person name="Grimwood J."/>
            <person name="Hayes R.D."/>
            <person name="Graham S.W."/>
            <person name="Gunter L.E."/>
            <person name="McDaniel S.F."/>
            <person name="Hoernstein S.N.W."/>
            <person name="Larsson A."/>
            <person name="Li F.W."/>
            <person name="Perroud P.F."/>
            <person name="Phillips J."/>
            <person name="Ranjan P."/>
            <person name="Rokshar D.S."/>
            <person name="Rothfels C.J."/>
            <person name="Schneider L."/>
            <person name="Shu S."/>
            <person name="Stevenson D.W."/>
            <person name="Thummler F."/>
            <person name="Tillich M."/>
            <person name="Villarreal Aguilar J.C."/>
            <person name="Widiez T."/>
            <person name="Wong G.K."/>
            <person name="Wymore A."/>
            <person name="Zhang Y."/>
            <person name="Zimmer A.D."/>
            <person name="Quatrano R.S."/>
            <person name="Mayer K.F.X."/>
            <person name="Goodstein D."/>
            <person name="Casacuberta J.M."/>
            <person name="Vandepoele K."/>
            <person name="Reski R."/>
            <person name="Cuming A.C."/>
            <person name="Tuskan G.A."/>
            <person name="Maumus F."/>
            <person name="Salse J."/>
            <person name="Schmutz J."/>
            <person name="Rensing S.A."/>
        </authorList>
    </citation>
    <scope>NUCLEOTIDE SEQUENCE [LARGE SCALE GENOMIC DNA]</scope>
    <source>
        <strain evidence="4 5">cv. Gransden 2004</strain>
    </source>
</reference>
<organism evidence="3">
    <name type="scientific">Physcomitrium patens</name>
    <name type="common">Spreading-leaved earth moss</name>
    <name type="synonym">Physcomitrella patens</name>
    <dbReference type="NCBI Taxonomy" id="3218"/>
    <lineage>
        <taxon>Eukaryota</taxon>
        <taxon>Viridiplantae</taxon>
        <taxon>Streptophyta</taxon>
        <taxon>Embryophyta</taxon>
        <taxon>Bryophyta</taxon>
        <taxon>Bryophytina</taxon>
        <taxon>Bryopsida</taxon>
        <taxon>Funariidae</taxon>
        <taxon>Funariales</taxon>
        <taxon>Funariaceae</taxon>
        <taxon>Physcomitrium</taxon>
    </lineage>
</organism>
<protein>
    <submittedName>
        <fullName evidence="3 4">Uncharacterized protein</fullName>
    </submittedName>
</protein>
<feature type="region of interest" description="Disordered" evidence="2">
    <location>
        <begin position="72"/>
        <end position="94"/>
    </location>
</feature>
<reference evidence="3 5" key="1">
    <citation type="journal article" date="2008" name="Science">
        <title>The Physcomitrella genome reveals evolutionary insights into the conquest of land by plants.</title>
        <authorList>
            <person name="Rensing S."/>
            <person name="Lang D."/>
            <person name="Zimmer A."/>
            <person name="Terry A."/>
            <person name="Salamov A."/>
            <person name="Shapiro H."/>
            <person name="Nishiyama T."/>
            <person name="Perroud P.-F."/>
            <person name="Lindquist E."/>
            <person name="Kamisugi Y."/>
            <person name="Tanahashi T."/>
            <person name="Sakakibara K."/>
            <person name="Fujita T."/>
            <person name="Oishi K."/>
            <person name="Shin-I T."/>
            <person name="Kuroki Y."/>
            <person name="Toyoda A."/>
            <person name="Suzuki Y."/>
            <person name="Hashimoto A."/>
            <person name="Yamaguchi K."/>
            <person name="Sugano A."/>
            <person name="Kohara Y."/>
            <person name="Fujiyama A."/>
            <person name="Anterola A."/>
            <person name="Aoki S."/>
            <person name="Ashton N."/>
            <person name="Barbazuk W.B."/>
            <person name="Barker E."/>
            <person name="Bennetzen J."/>
            <person name="Bezanilla M."/>
            <person name="Blankenship R."/>
            <person name="Cho S.H."/>
            <person name="Dutcher S."/>
            <person name="Estelle M."/>
            <person name="Fawcett J.A."/>
            <person name="Gundlach H."/>
            <person name="Hanada K."/>
            <person name="Heyl A."/>
            <person name="Hicks K.A."/>
            <person name="Hugh J."/>
            <person name="Lohr M."/>
            <person name="Mayer K."/>
            <person name="Melkozernov A."/>
            <person name="Murata T."/>
            <person name="Nelson D."/>
            <person name="Pils B."/>
            <person name="Prigge M."/>
            <person name="Reiss B."/>
            <person name="Renner T."/>
            <person name="Rombauts S."/>
            <person name="Rushton P."/>
            <person name="Sanderfoot A."/>
            <person name="Schween G."/>
            <person name="Shiu S.-H."/>
            <person name="Stueber K."/>
            <person name="Theodoulou F.L."/>
            <person name="Tu H."/>
            <person name="Van de Peer Y."/>
            <person name="Verrier P.J."/>
            <person name="Waters E."/>
            <person name="Wood A."/>
            <person name="Yang L."/>
            <person name="Cove D."/>
            <person name="Cuming A."/>
            <person name="Hasebe M."/>
            <person name="Lucas S."/>
            <person name="Mishler D.B."/>
            <person name="Reski R."/>
            <person name="Grigoriev I."/>
            <person name="Quatrano R.S."/>
            <person name="Boore J.L."/>
        </authorList>
    </citation>
    <scope>NUCLEOTIDE SEQUENCE [LARGE SCALE GENOMIC DNA]</scope>
    <source>
        <strain evidence="4 5">cv. Gransden 2004</strain>
    </source>
</reference>
<feature type="compositionally biased region" description="Acidic residues" evidence="2">
    <location>
        <begin position="11"/>
        <end position="20"/>
    </location>
</feature>
<feature type="compositionally biased region" description="Low complexity" evidence="2">
    <location>
        <begin position="206"/>
        <end position="220"/>
    </location>
</feature>
<dbReference type="PaxDb" id="3218-PP1S268_63V6.1"/>
<dbReference type="GeneID" id="112276851"/>
<dbReference type="RefSeq" id="XP_024364385.1">
    <property type="nucleotide sequence ID" value="XM_024508617.2"/>
</dbReference>
<dbReference type="EMBL" id="ABEU02000024">
    <property type="protein sequence ID" value="PNR27883.1"/>
    <property type="molecule type" value="Genomic_DNA"/>
</dbReference>
<evidence type="ECO:0000313" key="5">
    <source>
        <dbReference type="Proteomes" id="UP000006727"/>
    </source>
</evidence>
<dbReference type="Gramene" id="Pp3c24_690V3.2">
    <property type="protein sequence ID" value="Pp3c24_690V3.2"/>
    <property type="gene ID" value="Pp3c24_690"/>
</dbReference>
<feature type="region of interest" description="Disordered" evidence="2">
    <location>
        <begin position="1"/>
        <end position="52"/>
    </location>
</feature>
<dbReference type="KEGG" id="ppp:112276851"/>
<feature type="region of interest" description="Disordered" evidence="2">
    <location>
        <begin position="189"/>
        <end position="242"/>
    </location>
</feature>
<feature type="compositionally biased region" description="Low complexity" evidence="2">
    <location>
        <begin position="81"/>
        <end position="94"/>
    </location>
</feature>
<dbReference type="EnsemblPlants" id="Pp3c24_690V3.3">
    <property type="protein sequence ID" value="Pp3c24_690V3.3"/>
    <property type="gene ID" value="Pp3c24_690"/>
</dbReference>
<feature type="compositionally biased region" description="Basic and acidic residues" evidence="2">
    <location>
        <begin position="1"/>
        <end position="10"/>
    </location>
</feature>
<dbReference type="RefSeq" id="XP_024364383.1">
    <property type="nucleotide sequence ID" value="XM_024508615.2"/>
</dbReference>
<gene>
    <name evidence="4" type="primary">LOC112276851</name>
    <name evidence="3" type="ORF">PHYPA_028475</name>
</gene>
<evidence type="ECO:0000313" key="4">
    <source>
        <dbReference type="EnsemblPlants" id="Pp3c24_690V3.1"/>
    </source>
</evidence>
<feature type="region of interest" description="Disordered" evidence="2">
    <location>
        <begin position="433"/>
        <end position="467"/>
    </location>
</feature>
<sequence>MFRMEFRGEIIDSESEDDEPSTTYVKNENGGVKFESEKNRHKIADDEEDPPRCFEGRVGTLGQLQRVSISNEVEHSVSRQSPVNTSSSTLNSSGSVSKNWVEADLIDLGSPKAEAALQSAEPQPAQTSTVNLKVMRKTVKPLALSVNVTHQPSGKRIDNDAFVTFLEHQPRQDVGLRDLLTDGVDKVEAPSRLSRSGESPRLGVRSSSVQSSRSNSWSDSSDAEVNASHRNVKDSRERGSPAARAFKKLINKNKSGAPDAKFVKPWEEPLLAVHEQVKLQRKAAKLEAKRVAEESERVAEEAKKEAENAKRELLNLANPVPESTLRNQSEHHNRRIGLHRLFSGMHSNSPSPKESFVAVDARESKLVMPRASLFETCSSPSSTDVALAYIRSGTRPVARQDIHFATVESNQRDVEAWTMEQYMAKNARLEEWKSRDDDEEFGGIEGNQLMNRFDDHDVTNNYDSDSD</sequence>
<proteinExistence type="predicted"/>
<dbReference type="EnsemblPlants" id="Pp3c24_690V3.4">
    <property type="protein sequence ID" value="Pp3c24_690V3.4"/>
    <property type="gene ID" value="Pp3c24_690"/>
</dbReference>
<keyword evidence="5" id="KW-1185">Reference proteome</keyword>
<dbReference type="Gramene" id="Pp3c24_690V3.3">
    <property type="protein sequence ID" value="Pp3c24_690V3.3"/>
    <property type="gene ID" value="Pp3c24_690"/>
</dbReference>
<dbReference type="Gramene" id="Pp3c24_690V3.1">
    <property type="protein sequence ID" value="Pp3c24_690V3.1"/>
    <property type="gene ID" value="Pp3c24_690"/>
</dbReference>
<evidence type="ECO:0000313" key="3">
    <source>
        <dbReference type="EMBL" id="PNR27883.1"/>
    </source>
</evidence>